<dbReference type="STRING" id="13706.A0A1X2HN58"/>
<comment type="similarity">
    <text evidence="2">Belongs to the major facilitator superfamily. Monocarboxylate porter (TC 2.A.1.13) family.</text>
</comment>
<evidence type="ECO:0000256" key="1">
    <source>
        <dbReference type="ARBA" id="ARBA00004141"/>
    </source>
</evidence>
<dbReference type="SUPFAM" id="SSF103473">
    <property type="entry name" value="MFS general substrate transporter"/>
    <property type="match status" value="1"/>
</dbReference>
<evidence type="ECO:0000256" key="2">
    <source>
        <dbReference type="ARBA" id="ARBA00006727"/>
    </source>
</evidence>
<evidence type="ECO:0000313" key="5">
    <source>
        <dbReference type="Proteomes" id="UP000242180"/>
    </source>
</evidence>
<dbReference type="PANTHER" id="PTHR11360">
    <property type="entry name" value="MONOCARBOXYLATE TRANSPORTER"/>
    <property type="match status" value="1"/>
</dbReference>
<dbReference type="GO" id="GO:0022857">
    <property type="term" value="F:transmembrane transporter activity"/>
    <property type="evidence" value="ECO:0007669"/>
    <property type="project" value="InterPro"/>
</dbReference>
<dbReference type="PANTHER" id="PTHR11360:SF284">
    <property type="entry name" value="EG:103B4.3 PROTEIN-RELATED"/>
    <property type="match status" value="1"/>
</dbReference>
<dbReference type="GO" id="GO:0016020">
    <property type="term" value="C:membrane"/>
    <property type="evidence" value="ECO:0007669"/>
    <property type="project" value="UniProtKB-SubCell"/>
</dbReference>
<comment type="subcellular location">
    <subcellularLocation>
        <location evidence="1">Membrane</location>
        <topology evidence="1">Multi-pass membrane protein</topology>
    </subcellularLocation>
</comment>
<protein>
    <submittedName>
        <fullName evidence="4">Major facilitator superfamily domain-containing protein</fullName>
    </submittedName>
</protein>
<feature type="transmembrane region" description="Helical" evidence="3">
    <location>
        <begin position="20"/>
        <end position="40"/>
    </location>
</feature>
<evidence type="ECO:0000256" key="3">
    <source>
        <dbReference type="SAM" id="Phobius"/>
    </source>
</evidence>
<dbReference type="Pfam" id="PF07690">
    <property type="entry name" value="MFS_1"/>
    <property type="match status" value="1"/>
</dbReference>
<keyword evidence="3" id="KW-0472">Membrane</keyword>
<organism evidence="4 5">
    <name type="scientific">Syncephalastrum racemosum</name>
    <name type="common">Filamentous fungus</name>
    <dbReference type="NCBI Taxonomy" id="13706"/>
    <lineage>
        <taxon>Eukaryota</taxon>
        <taxon>Fungi</taxon>
        <taxon>Fungi incertae sedis</taxon>
        <taxon>Mucoromycota</taxon>
        <taxon>Mucoromycotina</taxon>
        <taxon>Mucoromycetes</taxon>
        <taxon>Mucorales</taxon>
        <taxon>Syncephalastraceae</taxon>
        <taxon>Syncephalastrum</taxon>
    </lineage>
</organism>
<dbReference type="Gene3D" id="1.20.1250.20">
    <property type="entry name" value="MFS general substrate transporter like domains"/>
    <property type="match status" value="1"/>
</dbReference>
<feature type="transmembrane region" description="Helical" evidence="3">
    <location>
        <begin position="190"/>
        <end position="212"/>
    </location>
</feature>
<dbReference type="InterPro" id="IPR036259">
    <property type="entry name" value="MFS_trans_sf"/>
</dbReference>
<sequence>MQDYYAQNVFTAVPNATLQLSFAGTLWEFFIYLCSPIVQISISKFGYTSTNVFGLLLMTLGCELASFSTEIWHLYMTQGLLFGAGSCFLFITTTGLVPQWFTRRRGLANGVIAAGTGLGGLVLPLLVITPSNNTLGIAWTYRIIGILTFGFNVFTCIVVKPRRNDKLDEKQIKLQTRQQRMFDMEVFKDLNYILWVAASVIGILAFTLPYFFLPCLSNLSWSASNYFAHLETSCSLCNAPWFEQYRCVSSDRCPFCIQFCWASFRGLLDYMDICLHLRCTHRVQCGFRHNGRIILFAVRTYYGTDHRIREVPYGSNYASVCKYFRRVWSIYRKRCR</sequence>
<gene>
    <name evidence="4" type="ORF">BCR43DRAFT_154742</name>
</gene>
<proteinExistence type="inferred from homology"/>
<dbReference type="InterPro" id="IPR050327">
    <property type="entry name" value="Proton-linked_MCT"/>
</dbReference>
<comment type="caution">
    <text evidence="4">The sequence shown here is derived from an EMBL/GenBank/DDBJ whole genome shotgun (WGS) entry which is preliminary data.</text>
</comment>
<dbReference type="InterPro" id="IPR011701">
    <property type="entry name" value="MFS"/>
</dbReference>
<dbReference type="InParanoid" id="A0A1X2HN58"/>
<feature type="transmembrane region" description="Helical" evidence="3">
    <location>
        <begin position="108"/>
        <end position="127"/>
    </location>
</feature>
<dbReference type="AlphaFoldDB" id="A0A1X2HN58"/>
<dbReference type="Proteomes" id="UP000242180">
    <property type="component" value="Unassembled WGS sequence"/>
</dbReference>
<feature type="transmembrane region" description="Helical" evidence="3">
    <location>
        <begin position="81"/>
        <end position="101"/>
    </location>
</feature>
<feature type="transmembrane region" description="Helical" evidence="3">
    <location>
        <begin position="139"/>
        <end position="159"/>
    </location>
</feature>
<evidence type="ECO:0000313" key="4">
    <source>
        <dbReference type="EMBL" id="ORZ00825.1"/>
    </source>
</evidence>
<dbReference type="EMBL" id="MCGN01000002">
    <property type="protein sequence ID" value="ORZ00825.1"/>
    <property type="molecule type" value="Genomic_DNA"/>
</dbReference>
<name>A0A1X2HN58_SYNRA</name>
<keyword evidence="5" id="KW-1185">Reference proteome</keyword>
<keyword evidence="3" id="KW-1133">Transmembrane helix</keyword>
<keyword evidence="3" id="KW-0812">Transmembrane</keyword>
<accession>A0A1X2HN58</accession>
<feature type="transmembrane region" description="Helical" evidence="3">
    <location>
        <begin position="52"/>
        <end position="75"/>
    </location>
</feature>
<dbReference type="OrthoDB" id="6499973at2759"/>
<reference evidence="4 5" key="1">
    <citation type="submission" date="2016-07" db="EMBL/GenBank/DDBJ databases">
        <title>Pervasive Adenine N6-methylation of Active Genes in Fungi.</title>
        <authorList>
            <consortium name="DOE Joint Genome Institute"/>
            <person name="Mondo S.J."/>
            <person name="Dannebaum R.O."/>
            <person name="Kuo R.C."/>
            <person name="Labutti K."/>
            <person name="Haridas S."/>
            <person name="Kuo A."/>
            <person name="Salamov A."/>
            <person name="Ahrendt S.R."/>
            <person name="Lipzen A."/>
            <person name="Sullivan W."/>
            <person name="Andreopoulos W.B."/>
            <person name="Clum A."/>
            <person name="Lindquist E."/>
            <person name="Daum C."/>
            <person name="Ramamoorthy G.K."/>
            <person name="Gryganskyi A."/>
            <person name="Culley D."/>
            <person name="Magnuson J.K."/>
            <person name="James T.Y."/>
            <person name="O'Malley M.A."/>
            <person name="Stajich J.E."/>
            <person name="Spatafora J.W."/>
            <person name="Visel A."/>
            <person name="Grigoriev I.V."/>
        </authorList>
    </citation>
    <scope>NUCLEOTIDE SEQUENCE [LARGE SCALE GENOMIC DNA]</scope>
    <source>
        <strain evidence="4 5">NRRL 2496</strain>
    </source>
</reference>